<dbReference type="PROSITE" id="PS00216">
    <property type="entry name" value="SUGAR_TRANSPORT_1"/>
    <property type="match status" value="1"/>
</dbReference>
<dbReference type="CDD" id="cd17360">
    <property type="entry name" value="MFS_HMIT_like"/>
    <property type="match status" value="1"/>
</dbReference>
<reference evidence="10 11" key="1">
    <citation type="submission" date="2013-09" db="EMBL/GenBank/DDBJ databases">
        <title>Corchorus capsularis genome sequencing.</title>
        <authorList>
            <person name="Alam M."/>
            <person name="Haque M.S."/>
            <person name="Islam M.S."/>
            <person name="Emdad E.M."/>
            <person name="Islam M.M."/>
            <person name="Ahmed B."/>
            <person name="Halim A."/>
            <person name="Hossen Q.M.M."/>
            <person name="Hossain M.Z."/>
            <person name="Ahmed R."/>
            <person name="Khan M.M."/>
            <person name="Islam R."/>
            <person name="Rashid M.M."/>
            <person name="Khan S.A."/>
            <person name="Rahman M.S."/>
            <person name="Alam M."/>
        </authorList>
    </citation>
    <scope>NUCLEOTIDE SEQUENCE [LARGE SCALE GENOMIC DNA]</scope>
    <source>
        <strain evidence="11">cv. CVL-1</strain>
        <tissue evidence="10">Whole seedling</tissue>
    </source>
</reference>
<dbReference type="PANTHER" id="PTHR48020:SF1">
    <property type="entry name" value="INOSITOL TRANSPORTER 4-LIKE"/>
    <property type="match status" value="1"/>
</dbReference>
<evidence type="ECO:0000256" key="8">
    <source>
        <dbReference type="SAM" id="Phobius"/>
    </source>
</evidence>
<keyword evidence="11" id="KW-1185">Reference proteome</keyword>
<evidence type="ECO:0000259" key="9">
    <source>
        <dbReference type="PROSITE" id="PS50850"/>
    </source>
</evidence>
<comment type="similarity">
    <text evidence="2 7">Belongs to the major facilitator superfamily. Sugar transporter (TC 2.A.1.1) family.</text>
</comment>
<accession>A0A1R3HDP0</accession>
<evidence type="ECO:0000256" key="1">
    <source>
        <dbReference type="ARBA" id="ARBA00004141"/>
    </source>
</evidence>
<dbReference type="InterPro" id="IPR036259">
    <property type="entry name" value="MFS_trans_sf"/>
</dbReference>
<name>A0A1R3HDP0_COCAP</name>
<feature type="transmembrane region" description="Helical" evidence="8">
    <location>
        <begin position="464"/>
        <end position="490"/>
    </location>
</feature>
<dbReference type="PRINTS" id="PR00171">
    <property type="entry name" value="SUGRTRNSPORT"/>
</dbReference>
<feature type="transmembrane region" description="Helical" evidence="8">
    <location>
        <begin position="67"/>
        <end position="86"/>
    </location>
</feature>
<gene>
    <name evidence="10" type="ORF">CCACVL1_19947</name>
</gene>
<dbReference type="NCBIfam" id="TIGR00879">
    <property type="entry name" value="SP"/>
    <property type="match status" value="1"/>
</dbReference>
<feature type="transmembrane region" description="Helical" evidence="8">
    <location>
        <begin position="26"/>
        <end position="55"/>
    </location>
</feature>
<keyword evidence="5 8" id="KW-1133">Transmembrane helix</keyword>
<proteinExistence type="inferred from homology"/>
<evidence type="ECO:0000256" key="5">
    <source>
        <dbReference type="ARBA" id="ARBA00022989"/>
    </source>
</evidence>
<evidence type="ECO:0000256" key="3">
    <source>
        <dbReference type="ARBA" id="ARBA00022448"/>
    </source>
</evidence>
<feature type="transmembrane region" description="Helical" evidence="8">
    <location>
        <begin position="185"/>
        <end position="207"/>
    </location>
</feature>
<dbReference type="InterPro" id="IPR003663">
    <property type="entry name" value="Sugar/inositol_transpt"/>
</dbReference>
<dbReference type="InterPro" id="IPR050814">
    <property type="entry name" value="Myo-inositol_Transporter"/>
</dbReference>
<dbReference type="PANTHER" id="PTHR48020">
    <property type="entry name" value="PROTON MYO-INOSITOL COTRANSPORTER"/>
    <property type="match status" value="1"/>
</dbReference>
<dbReference type="InterPro" id="IPR005829">
    <property type="entry name" value="Sugar_transporter_CS"/>
</dbReference>
<dbReference type="PROSITE" id="PS00217">
    <property type="entry name" value="SUGAR_TRANSPORT_2"/>
    <property type="match status" value="1"/>
</dbReference>
<feature type="transmembrane region" description="Helical" evidence="8">
    <location>
        <begin position="502"/>
        <end position="529"/>
    </location>
</feature>
<dbReference type="FunFam" id="1.20.1250.20:FF:000121">
    <property type="entry name" value="Probable inositol transporter 2"/>
    <property type="match status" value="1"/>
</dbReference>
<feature type="domain" description="Major facilitator superfamily (MFS) profile" evidence="9">
    <location>
        <begin position="30"/>
        <end position="557"/>
    </location>
</feature>
<feature type="transmembrane region" description="Helical" evidence="8">
    <location>
        <begin position="98"/>
        <end position="117"/>
    </location>
</feature>
<feature type="transmembrane region" description="Helical" evidence="8">
    <location>
        <begin position="123"/>
        <end position="145"/>
    </location>
</feature>
<evidence type="ECO:0000256" key="6">
    <source>
        <dbReference type="ARBA" id="ARBA00023136"/>
    </source>
</evidence>
<organism evidence="10 11">
    <name type="scientific">Corchorus capsularis</name>
    <name type="common">Jute</name>
    <dbReference type="NCBI Taxonomy" id="210143"/>
    <lineage>
        <taxon>Eukaryota</taxon>
        <taxon>Viridiplantae</taxon>
        <taxon>Streptophyta</taxon>
        <taxon>Embryophyta</taxon>
        <taxon>Tracheophyta</taxon>
        <taxon>Spermatophyta</taxon>
        <taxon>Magnoliopsida</taxon>
        <taxon>eudicotyledons</taxon>
        <taxon>Gunneridae</taxon>
        <taxon>Pentapetalae</taxon>
        <taxon>rosids</taxon>
        <taxon>malvids</taxon>
        <taxon>Malvales</taxon>
        <taxon>Malvaceae</taxon>
        <taxon>Grewioideae</taxon>
        <taxon>Apeibeae</taxon>
        <taxon>Corchorus</taxon>
    </lineage>
</organism>
<dbReference type="InterPro" id="IPR005828">
    <property type="entry name" value="MFS_sugar_transport-like"/>
</dbReference>
<dbReference type="EMBL" id="AWWV01012203">
    <property type="protein sequence ID" value="OMO68464.1"/>
    <property type="molecule type" value="Genomic_DNA"/>
</dbReference>
<keyword evidence="6 8" id="KW-0472">Membrane</keyword>
<dbReference type="OrthoDB" id="6339427at2759"/>
<dbReference type="PROSITE" id="PS50850">
    <property type="entry name" value="MFS"/>
    <property type="match status" value="1"/>
</dbReference>
<comment type="subcellular location">
    <subcellularLocation>
        <location evidence="1">Membrane</location>
        <topology evidence="1">Multi-pass membrane protein</topology>
    </subcellularLocation>
</comment>
<feature type="transmembrane region" description="Helical" evidence="8">
    <location>
        <begin position="535"/>
        <end position="553"/>
    </location>
</feature>
<evidence type="ECO:0000256" key="7">
    <source>
        <dbReference type="RuleBase" id="RU003346"/>
    </source>
</evidence>
<dbReference type="Gene3D" id="1.20.1250.20">
    <property type="entry name" value="MFS general substrate transporter like domains"/>
    <property type="match status" value="2"/>
</dbReference>
<dbReference type="Pfam" id="PF00083">
    <property type="entry name" value="Sugar_tr"/>
    <property type="match status" value="2"/>
</dbReference>
<comment type="caution">
    <text evidence="10">The sequence shown here is derived from an EMBL/GenBank/DDBJ whole genome shotgun (WGS) entry which is preliminary data.</text>
</comment>
<feature type="transmembrane region" description="Helical" evidence="8">
    <location>
        <begin position="354"/>
        <end position="374"/>
    </location>
</feature>
<evidence type="ECO:0000313" key="11">
    <source>
        <dbReference type="Proteomes" id="UP000188268"/>
    </source>
</evidence>
<sequence length="597" mass="65015">MVEGGIIKTEKINFSEFWRTLRENPYIIWLALSAGIGGLLFGYDTGVISGALLYIRDDFPEVDKETWLQSAMVSMTVGGAIFGAGIGGWINDGFGRRITLLGADVLFTVGALVMAFAHAPWMIIVGRAFVGLGVGMASMTAPLYISEASPARIRGALVCVNSILLTGGQFLSYLINLAFTNTKWTWRWMLGVAAVPAIVQFFLMLYLPESPRWLYRQNKVEEARSILAKIFPAHEVDHELNVLKLSVEAEKAEKGTNSENEQSLCGIQKVRKCVSLFFGNVVVRRGLYAGVTVQVVQQFSGINTVMYYSPTIVQFAGFASNKTAMALSLITSGLNALGSVASMFIVDRFGRRKAMLVSMAAIIVCLTTLLVVFYEATVHAPKITRFDTSFPINATCPSYLSASNSYSWNCASCLKAGCGFCANKHNQASIIFARGTCLTFTTEIKDLCRAEHRTWIRDGCPSKIGFVAIIFLALYIISFSPGMGTVPWILNSEIYPLKYRGICGGLASLSNWVSNLVVSLCFLPVSLALGSSGTFGLFAGFCVVGITLIYLFVPETKGLPFEEVEKILEVGYTPKLLRCTKADNEGHKGTSKGDNGV</sequence>
<protein>
    <submittedName>
        <fullName evidence="10">Sugar/inositol transporter</fullName>
    </submittedName>
</protein>
<evidence type="ECO:0000256" key="2">
    <source>
        <dbReference type="ARBA" id="ARBA00010992"/>
    </source>
</evidence>
<evidence type="ECO:0000256" key="4">
    <source>
        <dbReference type="ARBA" id="ARBA00022692"/>
    </source>
</evidence>
<dbReference type="GO" id="GO:0005366">
    <property type="term" value="F:myo-inositol:proton symporter activity"/>
    <property type="evidence" value="ECO:0007669"/>
    <property type="project" value="TreeGrafter"/>
</dbReference>
<feature type="transmembrane region" description="Helical" evidence="8">
    <location>
        <begin position="157"/>
        <end position="179"/>
    </location>
</feature>
<dbReference type="SUPFAM" id="SSF103473">
    <property type="entry name" value="MFS general substrate transporter"/>
    <property type="match status" value="1"/>
</dbReference>
<evidence type="ECO:0000313" key="10">
    <source>
        <dbReference type="EMBL" id="OMO68464.1"/>
    </source>
</evidence>
<dbReference type="InterPro" id="IPR020846">
    <property type="entry name" value="MFS_dom"/>
</dbReference>
<keyword evidence="3 7" id="KW-0813">Transport</keyword>
<dbReference type="Gramene" id="OMO68464">
    <property type="protein sequence ID" value="OMO68464"/>
    <property type="gene ID" value="CCACVL1_19947"/>
</dbReference>
<dbReference type="AlphaFoldDB" id="A0A1R3HDP0"/>
<keyword evidence="4 8" id="KW-0812">Transmembrane</keyword>
<dbReference type="GO" id="GO:0016020">
    <property type="term" value="C:membrane"/>
    <property type="evidence" value="ECO:0007669"/>
    <property type="project" value="UniProtKB-SubCell"/>
</dbReference>
<dbReference type="STRING" id="210143.A0A1R3HDP0"/>
<dbReference type="Proteomes" id="UP000188268">
    <property type="component" value="Unassembled WGS sequence"/>
</dbReference>